<keyword evidence="2" id="KW-0812">Transmembrane</keyword>
<dbReference type="AlphaFoldDB" id="A0A917ZGE1"/>
<dbReference type="Pfam" id="PF13845">
    <property type="entry name" value="Septum_form"/>
    <property type="match status" value="1"/>
</dbReference>
<protein>
    <recommendedName>
        <fullName evidence="3">Septum formation-related domain-containing protein</fullName>
    </recommendedName>
</protein>
<feature type="transmembrane region" description="Helical" evidence="2">
    <location>
        <begin position="88"/>
        <end position="109"/>
    </location>
</feature>
<feature type="region of interest" description="Disordered" evidence="1">
    <location>
        <begin position="112"/>
        <end position="149"/>
    </location>
</feature>
<feature type="compositionally biased region" description="Pro residues" evidence="1">
    <location>
        <begin position="66"/>
        <end position="77"/>
    </location>
</feature>
<feature type="region of interest" description="Disordered" evidence="1">
    <location>
        <begin position="1"/>
        <end position="82"/>
    </location>
</feature>
<dbReference type="RefSeq" id="WP_189129925.1">
    <property type="nucleotide sequence ID" value="NZ_BMMS01000002.1"/>
</dbReference>
<evidence type="ECO:0000259" key="3">
    <source>
        <dbReference type="Pfam" id="PF13845"/>
    </source>
</evidence>
<keyword evidence="2" id="KW-0472">Membrane</keyword>
<proteinExistence type="predicted"/>
<feature type="domain" description="Septum formation-related" evidence="3">
    <location>
        <begin position="187"/>
        <end position="288"/>
    </location>
</feature>
<keyword evidence="5" id="KW-1185">Reference proteome</keyword>
<evidence type="ECO:0000313" key="4">
    <source>
        <dbReference type="EMBL" id="GGO81649.1"/>
    </source>
</evidence>
<feature type="compositionally biased region" description="Pro residues" evidence="1">
    <location>
        <begin position="1"/>
        <end position="13"/>
    </location>
</feature>
<accession>A0A917ZGE1</accession>
<gene>
    <name evidence="4" type="ORF">GCM10012280_06420</name>
</gene>
<comment type="caution">
    <text evidence="4">The sequence shown here is derived from an EMBL/GenBank/DDBJ whole genome shotgun (WGS) entry which is preliminary data.</text>
</comment>
<sequence length="295" mass="29626">MTAPPPPPPPNEPPNAGGGFGPPQGFGPPPEGYGYPGPADGPPPDQGGYGYPGGYGGPGGYGNAMPPGPPYPPPGGPGPGGGGRNGPIAAAVIGGVVVLALAVGGAVALMGGGDGKKHPEAADSSTVPSPSVSPTPSFTPTFSPEPLPSISIPMPSINFSDLYPSNLFSSTPRPTGSTIPYVALKPGQCFNTPGLDKSVDHIVTLSCSKPHDGEVIGNATLSGTFSSDKAISTKAGELCRPKADRAAKRQADGRIYYNYVLHPVLSTYQVGIKTVSCSLTASNKQGGRKLTHPLK</sequence>
<reference evidence="4" key="1">
    <citation type="journal article" date="2014" name="Int. J. Syst. Evol. Microbiol.">
        <title>Complete genome sequence of Corynebacterium casei LMG S-19264T (=DSM 44701T), isolated from a smear-ripened cheese.</title>
        <authorList>
            <consortium name="US DOE Joint Genome Institute (JGI-PGF)"/>
            <person name="Walter F."/>
            <person name="Albersmeier A."/>
            <person name="Kalinowski J."/>
            <person name="Ruckert C."/>
        </authorList>
    </citation>
    <scope>NUCLEOTIDE SEQUENCE</scope>
    <source>
        <strain evidence="4">CGMCC 4.7201</strain>
    </source>
</reference>
<feature type="compositionally biased region" description="Gly residues" evidence="1">
    <location>
        <begin position="47"/>
        <end position="62"/>
    </location>
</feature>
<evidence type="ECO:0000313" key="5">
    <source>
        <dbReference type="Proteomes" id="UP000641932"/>
    </source>
</evidence>
<reference evidence="4" key="2">
    <citation type="submission" date="2020-09" db="EMBL/GenBank/DDBJ databases">
        <authorList>
            <person name="Sun Q."/>
            <person name="Zhou Y."/>
        </authorList>
    </citation>
    <scope>NUCLEOTIDE SEQUENCE</scope>
    <source>
        <strain evidence="4">CGMCC 4.7201</strain>
    </source>
</reference>
<name>A0A917ZGE1_9ACTN</name>
<keyword evidence="2" id="KW-1133">Transmembrane helix</keyword>
<dbReference type="EMBL" id="BMMS01000002">
    <property type="protein sequence ID" value="GGO81649.1"/>
    <property type="molecule type" value="Genomic_DNA"/>
</dbReference>
<feature type="compositionally biased region" description="Low complexity" evidence="1">
    <location>
        <begin position="124"/>
        <end position="149"/>
    </location>
</feature>
<dbReference type="InterPro" id="IPR026004">
    <property type="entry name" value="Septum_form"/>
</dbReference>
<dbReference type="Proteomes" id="UP000641932">
    <property type="component" value="Unassembled WGS sequence"/>
</dbReference>
<evidence type="ECO:0000256" key="2">
    <source>
        <dbReference type="SAM" id="Phobius"/>
    </source>
</evidence>
<organism evidence="4 5">
    <name type="scientific">Wenjunlia tyrosinilytica</name>
    <dbReference type="NCBI Taxonomy" id="1544741"/>
    <lineage>
        <taxon>Bacteria</taxon>
        <taxon>Bacillati</taxon>
        <taxon>Actinomycetota</taxon>
        <taxon>Actinomycetes</taxon>
        <taxon>Kitasatosporales</taxon>
        <taxon>Streptomycetaceae</taxon>
        <taxon>Wenjunlia</taxon>
    </lineage>
</organism>
<evidence type="ECO:0000256" key="1">
    <source>
        <dbReference type="SAM" id="MobiDB-lite"/>
    </source>
</evidence>